<dbReference type="InterPro" id="IPR036859">
    <property type="entry name" value="CAP-Gly_dom_sf"/>
</dbReference>
<feature type="compositionally biased region" description="Low complexity" evidence="9">
    <location>
        <begin position="308"/>
        <end position="327"/>
    </location>
</feature>
<gene>
    <name evidence="11" type="ORF">MVLG_03391</name>
</gene>
<evidence type="ECO:0000256" key="4">
    <source>
        <dbReference type="ARBA" id="ARBA00022701"/>
    </source>
</evidence>
<feature type="compositionally biased region" description="Polar residues" evidence="9">
    <location>
        <begin position="284"/>
        <end position="302"/>
    </location>
</feature>
<dbReference type="PROSITE" id="PS00845">
    <property type="entry name" value="CAP_GLY_1"/>
    <property type="match status" value="1"/>
</dbReference>
<evidence type="ECO:0000256" key="9">
    <source>
        <dbReference type="SAM" id="MobiDB-lite"/>
    </source>
</evidence>
<evidence type="ECO:0000313" key="11">
    <source>
        <dbReference type="EMBL" id="KDE06232.1"/>
    </source>
</evidence>
<reference evidence="11" key="2">
    <citation type="submission" date="2010-11" db="EMBL/GenBank/DDBJ databases">
        <authorList>
            <consortium name="The Broad Institute Genome Sequencing Platform"/>
            <person name="Earl A."/>
            <person name="Ward D."/>
            <person name="Feldgarden M."/>
            <person name="Gevers D."/>
            <person name="Butler R."/>
            <person name="Young S.K."/>
            <person name="Zeng Q."/>
            <person name="Gargeya S."/>
            <person name="Fitzgerald M."/>
            <person name="Haas B."/>
            <person name="Abouelleil A."/>
            <person name="Alvarado L."/>
            <person name="Arachchi H.M."/>
            <person name="Berlin A."/>
            <person name="Brown A."/>
            <person name="Chapman S.B."/>
            <person name="Chen Z."/>
            <person name="Dunbar C."/>
            <person name="Freedman E."/>
            <person name="Gearin G."/>
            <person name="Gellesch M."/>
            <person name="Goldberg J."/>
            <person name="Griggs A."/>
            <person name="Gujja S."/>
            <person name="Heilman E."/>
            <person name="Heiman D."/>
            <person name="Howarth C."/>
            <person name="Larson L."/>
            <person name="Lui A."/>
            <person name="MacDonald P.J.P."/>
            <person name="Mehta T."/>
            <person name="Montmayeur A."/>
            <person name="Murphy C."/>
            <person name="Neiman D."/>
            <person name="Pearson M."/>
            <person name="Priest M."/>
            <person name="Roberts A."/>
            <person name="Saif S."/>
            <person name="Shea T."/>
            <person name="Shenoy N."/>
            <person name="Sisk P."/>
            <person name="Stolte C."/>
            <person name="Sykes S."/>
            <person name="White J."/>
            <person name="Yandava C."/>
            <person name="Wortman J."/>
            <person name="Nusbaum C."/>
            <person name="Birren B."/>
        </authorList>
    </citation>
    <scope>NUCLEOTIDE SEQUENCE</scope>
    <source>
        <strain evidence="11">P1A1 Lamole</strain>
    </source>
</reference>
<dbReference type="EMBL" id="AEIJ01000327">
    <property type="status" value="NOT_ANNOTATED_CDS"/>
    <property type="molecule type" value="Genomic_DNA"/>
</dbReference>
<dbReference type="SUPFAM" id="SSF74924">
    <property type="entry name" value="Cap-Gly domain"/>
    <property type="match status" value="1"/>
</dbReference>
<proteinExistence type="inferred from homology"/>
<comment type="subcellular location">
    <subcellularLocation>
        <location evidence="1">Cytoplasm</location>
        <location evidence="1">Cytoskeleton</location>
    </subcellularLocation>
</comment>
<dbReference type="InterPro" id="IPR022157">
    <property type="entry name" value="Dynactin"/>
</dbReference>
<keyword evidence="3" id="KW-0963">Cytoplasm</keyword>
<evidence type="ECO:0000259" key="10">
    <source>
        <dbReference type="PROSITE" id="PS50245"/>
    </source>
</evidence>
<dbReference type="EMBL" id="GL541674">
    <property type="protein sequence ID" value="KDE06232.1"/>
    <property type="molecule type" value="Genomic_DNA"/>
</dbReference>
<comment type="similarity">
    <text evidence="2">Belongs to the dynactin 150 kDa subunit family.</text>
</comment>
<evidence type="ECO:0000256" key="2">
    <source>
        <dbReference type="ARBA" id="ARBA00011010"/>
    </source>
</evidence>
<feature type="coiled-coil region" evidence="8">
    <location>
        <begin position="443"/>
        <end position="775"/>
    </location>
</feature>
<feature type="coiled-coil region" evidence="8">
    <location>
        <begin position="1167"/>
        <end position="1267"/>
    </location>
</feature>
<evidence type="ECO:0000256" key="5">
    <source>
        <dbReference type="ARBA" id="ARBA00023017"/>
    </source>
</evidence>
<dbReference type="Pfam" id="PF12455">
    <property type="entry name" value="Dynactin"/>
    <property type="match status" value="1"/>
</dbReference>
<keyword evidence="4" id="KW-0493">Microtubule</keyword>
<feature type="compositionally biased region" description="Basic and acidic residues" evidence="9">
    <location>
        <begin position="84"/>
        <end position="93"/>
    </location>
</feature>
<sequence>MATSTATPPPILSLGTRVVVSAGIGTLRFVGPTNFAAGKWCGIELDDATGKNDGSVNGQSYFTCRLGKGVFVRHSQVRLLVGGDDERGSEAKAESPTPIQRGTRTGSSASARTSGNAAAGSASSSRPPSRPTRPGSSTEKRPLPGQRAPSLSISTATARAGVSSVAVSGRTSVASNASDRVTASPSKLARPGGGVRLAPTTTSATGSRSVSATSASSSGSAAATTTTTNRPGVPGATRRQPSMSSTGTTPTLMGPPPTPAQRAALARPPQSAAAASRTAMTSPVQNFAPSSIGTPRTLTRPTVGTAPSARGMSRSSSSSSIASSSSALPHARRASMVVSPSASRFNTSALMLGGNATASSEMARHLSGTSPVDAGMDWDGEGESLLLEEEEATNPRGPGATSHPGERRTSGVGPSIEARDPFSLQQPDARRTMLESVVPKREHDELLAKLRILEARRAEDREKLRDVERLKEEAEEWDKIKEKTRTKLVELANEVKELKKANKELRADRDAFESKFEDLNDQVEISLLDKEVAEERFDAVNAQLEVVKERAAELEVEVAVLREENSKLEGEGAEAVRQVEGGDATKTSLAYIQLEKQNLRLKDALLRLRDLTSETEAEQKRKVADLEAELDLTSDLQAELENNLIELERAEAQVEELKIQLDDTLGAEDMLEQLTDKNLLLTEKIDELTTIVEDLESLKELNDELEESHVETEKQMQEELDLKDLQLQELRQRTDVLEDGILDYERTISQFRELVANLQSDLEQLRHHQASQQSESASLTSQSQAMLNLNLKLQSSMLKGQVKTIDLELRKLDAQQASEHLAIVRPYLLPAFFDNDSDAVDALLFFERIAYKADLVGMLIEQTHGVTEALNSVVPEALIAVCETRAKLAQFATLNKKFSANLKRCDPETFLKMGRIYHEVSPTEKRVDAFIDALRREELREVECGKEVDGLIAQAEHLAETHLTNSVLDLAERELACVTALDLHFDTIAAAVGFAKQTIATLSKDPDVALELGDANIDDIVFKPLQNLFNQARNAKVVTKKLLRRLEELVGSSSALSMDHAEGVDTLSYNSSAIAAAAAKLASSILAYCTEVRTSKRPFELSHFLAIAKDVAANELGKQTPRPLEEIGALLGQLAQDVGTTLSTAMDPDQIVRLDYEPPWIARVTELQSHAAINVEAERKVHKLNEELRDLVREMRTKDMAYQESIVKIEVMEKRMEAVKKQADAITELEAELVKSKKQERVYEEAIEALHSDLDAMEQELTKMKQNVVSNDKSGAPAGPGEGEAVVYEGNMETSYLIEQLESLRNAVRFLRSENSYLKSQDLLTELDALPTYVLPAITPIMLPKETSGLPVSPRRTPVASATSTIVAPLEPTSFAVQSKQLLHEARLLSATPRLVDLSGVRPGGKKGWTPSARLPSSQLRAEKDRSKALSRKVEALWEMRPRVLAVL</sequence>
<evidence type="ECO:0000256" key="3">
    <source>
        <dbReference type="ARBA" id="ARBA00022490"/>
    </source>
</evidence>
<reference evidence="13" key="1">
    <citation type="submission" date="2010-11" db="EMBL/GenBank/DDBJ databases">
        <title>The genome sequence of Microbotryum violaceum strain p1A1 Lamole.</title>
        <authorList>
            <person name="Cuomo C."/>
            <person name="Perlin M."/>
            <person name="Young S.K."/>
            <person name="Zeng Q."/>
            <person name="Gargeya S."/>
            <person name="Alvarado L."/>
            <person name="Berlin A."/>
            <person name="Chapman S.B."/>
            <person name="Chen Z."/>
            <person name="Freedman E."/>
            <person name="Gellesch M."/>
            <person name="Goldberg J."/>
            <person name="Griggs A."/>
            <person name="Gujja S."/>
            <person name="Heilman E."/>
            <person name="Heiman D."/>
            <person name="Howarth C."/>
            <person name="Mehta T."/>
            <person name="Neiman D."/>
            <person name="Pearson M."/>
            <person name="Roberts A."/>
            <person name="Saif S."/>
            <person name="Shea T."/>
            <person name="Shenoy N."/>
            <person name="Sisk P."/>
            <person name="Stolte C."/>
            <person name="Sykes S."/>
            <person name="White J."/>
            <person name="Yandava C."/>
            <person name="Haas B."/>
            <person name="Nusbaum C."/>
            <person name="Birren B."/>
        </authorList>
    </citation>
    <scope>NUCLEOTIDE SEQUENCE [LARGE SCALE GENOMIC DNA]</scope>
    <source>
        <strain evidence="13">p1A1 Lamole</strain>
    </source>
</reference>
<keyword evidence="6 8" id="KW-0175">Coiled coil</keyword>
<dbReference type="InParanoid" id="U5H824"/>
<feature type="compositionally biased region" description="Low complexity" evidence="9">
    <location>
        <begin position="101"/>
        <end position="137"/>
    </location>
</feature>
<dbReference type="Pfam" id="PF01302">
    <property type="entry name" value="CAP_GLY"/>
    <property type="match status" value="1"/>
</dbReference>
<dbReference type="Gene3D" id="2.30.30.190">
    <property type="entry name" value="CAP Gly-rich-like domain"/>
    <property type="match status" value="1"/>
</dbReference>
<dbReference type="PROSITE" id="PS50245">
    <property type="entry name" value="CAP_GLY_2"/>
    <property type="match status" value="1"/>
</dbReference>
<dbReference type="Proteomes" id="UP000017200">
    <property type="component" value="Unassembled WGS sequence"/>
</dbReference>
<dbReference type="OrthoDB" id="2130750at2759"/>
<dbReference type="GO" id="GO:0005874">
    <property type="term" value="C:microtubule"/>
    <property type="evidence" value="ECO:0007669"/>
    <property type="project" value="UniProtKB-KW"/>
</dbReference>
<protein>
    <recommendedName>
        <fullName evidence="10">CAP-Gly domain-containing protein</fullName>
    </recommendedName>
</protein>
<dbReference type="HOGENOM" id="CLU_002523_2_0_1"/>
<evidence type="ECO:0000256" key="7">
    <source>
        <dbReference type="ARBA" id="ARBA00023212"/>
    </source>
</evidence>
<feature type="compositionally biased region" description="Polar residues" evidence="9">
    <location>
        <begin position="165"/>
        <end position="185"/>
    </location>
</feature>
<evidence type="ECO:0000256" key="1">
    <source>
        <dbReference type="ARBA" id="ARBA00004245"/>
    </source>
</evidence>
<dbReference type="OMA" id="LFEMEPV"/>
<dbReference type="SMART" id="SM01052">
    <property type="entry name" value="CAP_GLY"/>
    <property type="match status" value="1"/>
</dbReference>
<reference evidence="12" key="4">
    <citation type="submission" date="2015-06" db="UniProtKB">
        <authorList>
            <consortium name="EnsemblFungi"/>
        </authorList>
    </citation>
    <scope>IDENTIFICATION</scope>
</reference>
<reference evidence="11 13" key="3">
    <citation type="journal article" date="2015" name="BMC Genomics">
        <title>Sex and parasites: genomic and transcriptomic analysis of Microbotryum lychnidis-dioicae, the biotrophic and plant-castrating anther smut fungus.</title>
        <authorList>
            <person name="Perlin M.H."/>
            <person name="Amselem J."/>
            <person name="Fontanillas E."/>
            <person name="Toh S.S."/>
            <person name="Chen Z."/>
            <person name="Goldberg J."/>
            <person name="Duplessis S."/>
            <person name="Henrissat B."/>
            <person name="Young S."/>
            <person name="Zeng Q."/>
            <person name="Aguileta G."/>
            <person name="Petit E."/>
            <person name="Badouin H."/>
            <person name="Andrews J."/>
            <person name="Razeeq D."/>
            <person name="Gabaldon T."/>
            <person name="Quesneville H."/>
            <person name="Giraud T."/>
            <person name="Hood M.E."/>
            <person name="Schultz D.J."/>
            <person name="Cuomo C.A."/>
        </authorList>
    </citation>
    <scope>NUCLEOTIDE SEQUENCE [LARGE SCALE GENOMIC DNA]</scope>
    <source>
        <strain evidence="11">P1A1 Lamole</strain>
        <strain evidence="13">p1A1 Lamole</strain>
    </source>
</reference>
<feature type="domain" description="CAP-Gly" evidence="10">
    <location>
        <begin position="31"/>
        <end position="73"/>
    </location>
</feature>
<feature type="region of interest" description="Disordered" evidence="9">
    <location>
        <begin position="82"/>
        <end position="329"/>
    </location>
</feature>
<feature type="region of interest" description="Disordered" evidence="9">
    <location>
        <begin position="389"/>
        <end position="420"/>
    </location>
</feature>
<evidence type="ECO:0000256" key="6">
    <source>
        <dbReference type="ARBA" id="ARBA00023054"/>
    </source>
</evidence>
<feature type="compositionally biased region" description="Low complexity" evidence="9">
    <location>
        <begin position="260"/>
        <end position="283"/>
    </location>
</feature>
<feature type="region of interest" description="Disordered" evidence="9">
    <location>
        <begin position="1400"/>
        <end position="1426"/>
    </location>
</feature>
<feature type="compositionally biased region" description="Low complexity" evidence="9">
    <location>
        <begin position="241"/>
        <end position="252"/>
    </location>
</feature>
<dbReference type="STRING" id="683840.U5H824"/>
<dbReference type="GO" id="GO:0030286">
    <property type="term" value="C:dynein complex"/>
    <property type="evidence" value="ECO:0007669"/>
    <property type="project" value="UniProtKB-KW"/>
</dbReference>
<feature type="compositionally biased region" description="Low complexity" evidence="9">
    <location>
        <begin position="200"/>
        <end position="228"/>
    </location>
</feature>
<keyword evidence="13" id="KW-1185">Reference proteome</keyword>
<dbReference type="InterPro" id="IPR000938">
    <property type="entry name" value="CAP-Gly_domain"/>
</dbReference>
<name>U5H824_USTV1</name>
<dbReference type="PANTHER" id="PTHR18916">
    <property type="entry name" value="DYNACTIN 1-RELATED MICROTUBULE-BINDING"/>
    <property type="match status" value="1"/>
</dbReference>
<evidence type="ECO:0000256" key="8">
    <source>
        <dbReference type="SAM" id="Coils"/>
    </source>
</evidence>
<dbReference type="EnsemblFungi" id="MVLG_03391T0">
    <property type="protein sequence ID" value="MVLG_03391T0"/>
    <property type="gene ID" value="MVLG_03391"/>
</dbReference>
<keyword evidence="5" id="KW-0243">Dynein</keyword>
<keyword evidence="7" id="KW-0206">Cytoskeleton</keyword>
<accession>U5H824</accession>
<organism evidence="11">
    <name type="scientific">Microbotryum lychnidis-dioicae (strain p1A1 Lamole / MvSl-1064)</name>
    <name type="common">Anther smut fungus</name>
    <dbReference type="NCBI Taxonomy" id="683840"/>
    <lineage>
        <taxon>Eukaryota</taxon>
        <taxon>Fungi</taxon>
        <taxon>Dikarya</taxon>
        <taxon>Basidiomycota</taxon>
        <taxon>Pucciniomycotina</taxon>
        <taxon>Microbotryomycetes</taxon>
        <taxon>Microbotryales</taxon>
        <taxon>Microbotryaceae</taxon>
        <taxon>Microbotryum</taxon>
    </lineage>
</organism>
<evidence type="ECO:0000313" key="12">
    <source>
        <dbReference type="EnsemblFungi" id="MVLG_03391T0"/>
    </source>
</evidence>
<evidence type="ECO:0000313" key="13">
    <source>
        <dbReference type="Proteomes" id="UP000017200"/>
    </source>
</evidence>